<accession>A0AA35NT11</accession>
<feature type="compositionally biased region" description="Polar residues" evidence="13">
    <location>
        <begin position="1"/>
        <end position="14"/>
    </location>
</feature>
<dbReference type="SUPFAM" id="SSF57667">
    <property type="entry name" value="beta-beta-alpha zinc fingers"/>
    <property type="match status" value="1"/>
</dbReference>
<evidence type="ECO:0000259" key="14">
    <source>
        <dbReference type="PROSITE" id="PS50157"/>
    </source>
</evidence>
<feature type="domain" description="C2H2-type" evidence="14">
    <location>
        <begin position="66"/>
        <end position="95"/>
    </location>
</feature>
<keyword evidence="7" id="KW-0805">Transcription regulation</keyword>
<evidence type="ECO:0000256" key="4">
    <source>
        <dbReference type="ARBA" id="ARBA00022737"/>
    </source>
</evidence>
<keyword evidence="8" id="KW-0238">DNA-binding</keyword>
<dbReference type="Gene3D" id="3.30.160.60">
    <property type="entry name" value="Classic Zinc Finger"/>
    <property type="match status" value="2"/>
</dbReference>
<dbReference type="SMART" id="SM00355">
    <property type="entry name" value="ZnF_C2H2"/>
    <property type="match status" value="2"/>
</dbReference>
<dbReference type="Pfam" id="PF00096">
    <property type="entry name" value="zf-C2H2"/>
    <property type="match status" value="2"/>
</dbReference>
<evidence type="ECO:0000256" key="10">
    <source>
        <dbReference type="ARBA" id="ARBA00023242"/>
    </source>
</evidence>
<comment type="similarity">
    <text evidence="11">Belongs to the creA/MIG C2H2-type zinc-finger protein family.</text>
</comment>
<gene>
    <name evidence="15" type="primary">SUVC07G2070</name>
    <name evidence="15" type="ORF">SUVC_07G2070</name>
</gene>
<feature type="compositionally biased region" description="Low complexity" evidence="13">
    <location>
        <begin position="256"/>
        <end position="266"/>
    </location>
</feature>
<name>A0AA35NT11_SACUV</name>
<feature type="region of interest" description="Disordered" evidence="13">
    <location>
        <begin position="135"/>
        <end position="183"/>
    </location>
</feature>
<evidence type="ECO:0000256" key="11">
    <source>
        <dbReference type="ARBA" id="ARBA00038023"/>
    </source>
</evidence>
<proteinExistence type="inferred from homology"/>
<feature type="compositionally biased region" description="Polar residues" evidence="13">
    <location>
        <begin position="348"/>
        <end position="363"/>
    </location>
</feature>
<evidence type="ECO:0000256" key="8">
    <source>
        <dbReference type="ARBA" id="ARBA00023125"/>
    </source>
</evidence>
<dbReference type="GO" id="GO:0008270">
    <property type="term" value="F:zinc ion binding"/>
    <property type="evidence" value="ECO:0007669"/>
    <property type="project" value="UniProtKB-KW"/>
</dbReference>
<keyword evidence="2" id="KW-0678">Repressor</keyword>
<dbReference type="AlphaFoldDB" id="A0AA35NT11"/>
<evidence type="ECO:0000256" key="3">
    <source>
        <dbReference type="ARBA" id="ARBA00022723"/>
    </source>
</evidence>
<feature type="region of interest" description="Disordered" evidence="13">
    <location>
        <begin position="488"/>
        <end position="515"/>
    </location>
</feature>
<keyword evidence="9" id="KW-0804">Transcription</keyword>
<keyword evidence="3" id="KW-0479">Metal-binding</keyword>
<evidence type="ECO:0000256" key="6">
    <source>
        <dbReference type="ARBA" id="ARBA00022833"/>
    </source>
</evidence>
<evidence type="ECO:0000256" key="1">
    <source>
        <dbReference type="ARBA" id="ARBA00004123"/>
    </source>
</evidence>
<evidence type="ECO:0000313" key="15">
    <source>
        <dbReference type="EMBL" id="CAI4062446.1"/>
    </source>
</evidence>
<keyword evidence="4" id="KW-0677">Repeat</keyword>
<dbReference type="PANTHER" id="PTHR47428">
    <property type="entry name" value="REGULATORY PROTEIN MIG1-RELATED"/>
    <property type="match status" value="1"/>
</dbReference>
<feature type="region of interest" description="Disordered" evidence="13">
    <location>
        <begin position="1"/>
        <end position="37"/>
    </location>
</feature>
<dbReference type="GO" id="GO:0005737">
    <property type="term" value="C:cytoplasm"/>
    <property type="evidence" value="ECO:0007669"/>
    <property type="project" value="TreeGrafter"/>
</dbReference>
<sequence length="515" mass="56871">MQSPYPVPQVSNADDGSLLRDNQSKSKTAMKSEAPRPHACPICQRAFHRLEHQTRHMRIHTGEKPHACDFPGCVKRFSRSDELTRHRRIHTNSHPRGKRGRKKKVVGSPTNSASSSATSIPDLSSANFAPLLPQQQQQLSPSGPVAIAPKEYPSRSSTRKGRRTKFEIGEIGGGNDASVAASPNPMAKIPVSVKPPPTLTLNNMNYQTTSAPSTSSSLNNSHSGSRLKLNALSSLQMMTPIANSAPRTVFIDTPEQKQQQQNSQSQRYSNTVILPRPRSLTDFQGLNNGGTGTNAGYRAQTTQSSIQLKRPNSVLSLNDLLIDQRNSNESDSDFTTGGEEEDDGLKDPSNSSIDNLDQDYSQEQSRKKSKTSTPTTMLSRSASGTNLHTLEYVMNQNHLHSASSSPDFQRELSNRLLNVQQQQQQQQQQEQHPLLQLHNSSLSSQNQYQNQNQNQIVTSNNSLSTTPLLLSPRMNMANTAVSIQQTPKSFPDLQTQEPERLPPIRSLPLPFPHTD</sequence>
<feature type="region of interest" description="Disordered" evidence="13">
    <location>
        <begin position="81"/>
        <end position="121"/>
    </location>
</feature>
<comment type="subcellular location">
    <subcellularLocation>
        <location evidence="1">Nucleus</location>
    </subcellularLocation>
</comment>
<dbReference type="GO" id="GO:0000978">
    <property type="term" value="F:RNA polymerase II cis-regulatory region sequence-specific DNA binding"/>
    <property type="evidence" value="ECO:0007669"/>
    <property type="project" value="TreeGrafter"/>
</dbReference>
<keyword evidence="10" id="KW-0539">Nucleus</keyword>
<feature type="region of interest" description="Disordered" evidence="13">
    <location>
        <begin position="323"/>
        <end position="382"/>
    </location>
</feature>
<evidence type="ECO:0000256" key="5">
    <source>
        <dbReference type="ARBA" id="ARBA00022771"/>
    </source>
</evidence>
<dbReference type="FunFam" id="3.30.160.60:FF:000045">
    <property type="entry name" value="ZFP69 zinc finger protein B"/>
    <property type="match status" value="1"/>
</dbReference>
<dbReference type="GO" id="GO:0000433">
    <property type="term" value="P:carbon catabolite repression of transcription from RNA polymerase II promoter by glucose"/>
    <property type="evidence" value="ECO:0007669"/>
    <property type="project" value="TreeGrafter"/>
</dbReference>
<feature type="compositionally biased region" description="Basic residues" evidence="13">
    <location>
        <begin position="85"/>
        <end position="105"/>
    </location>
</feature>
<dbReference type="InterPro" id="IPR036236">
    <property type="entry name" value="Znf_C2H2_sf"/>
</dbReference>
<dbReference type="PROSITE" id="PS50157">
    <property type="entry name" value="ZINC_FINGER_C2H2_2"/>
    <property type="match status" value="2"/>
</dbReference>
<evidence type="ECO:0000313" key="16">
    <source>
        <dbReference type="Proteomes" id="UP001162090"/>
    </source>
</evidence>
<keyword evidence="5 12" id="KW-0863">Zinc-finger</keyword>
<feature type="compositionally biased region" description="Polar residues" evidence="13">
    <location>
        <begin position="324"/>
        <end position="335"/>
    </location>
</feature>
<evidence type="ECO:0000256" key="12">
    <source>
        <dbReference type="PROSITE-ProRule" id="PRU00042"/>
    </source>
</evidence>
<evidence type="ECO:0000256" key="2">
    <source>
        <dbReference type="ARBA" id="ARBA00022491"/>
    </source>
</evidence>
<evidence type="ECO:0000256" key="9">
    <source>
        <dbReference type="ARBA" id="ARBA00023163"/>
    </source>
</evidence>
<reference evidence="15" key="1">
    <citation type="submission" date="2022-10" db="EMBL/GenBank/DDBJ databases">
        <authorList>
            <person name="Byrne P K."/>
        </authorList>
    </citation>
    <scope>NUCLEOTIDE SEQUENCE</scope>
    <source>
        <strain evidence="15">CBS7001</strain>
    </source>
</reference>
<keyword evidence="6" id="KW-0862">Zinc</keyword>
<dbReference type="InterPro" id="IPR013087">
    <property type="entry name" value="Znf_C2H2_type"/>
</dbReference>
<dbReference type="PROSITE" id="PS00028">
    <property type="entry name" value="ZINC_FINGER_C2H2_1"/>
    <property type="match status" value="2"/>
</dbReference>
<evidence type="ECO:0000256" key="13">
    <source>
        <dbReference type="SAM" id="MobiDB-lite"/>
    </source>
</evidence>
<feature type="compositionally biased region" description="Low complexity" evidence="13">
    <location>
        <begin position="106"/>
        <end position="121"/>
    </location>
</feature>
<dbReference type="GO" id="GO:0005634">
    <property type="term" value="C:nucleus"/>
    <property type="evidence" value="ECO:0007669"/>
    <property type="project" value="UniProtKB-SubCell"/>
</dbReference>
<dbReference type="FunFam" id="3.30.160.60:FF:000152">
    <property type="entry name" value="DNA-binding protein creA"/>
    <property type="match status" value="1"/>
</dbReference>
<dbReference type="Proteomes" id="UP001162090">
    <property type="component" value="Chromosome 7"/>
</dbReference>
<evidence type="ECO:0000256" key="7">
    <source>
        <dbReference type="ARBA" id="ARBA00023015"/>
    </source>
</evidence>
<dbReference type="EMBL" id="OX365918">
    <property type="protein sequence ID" value="CAI4062446.1"/>
    <property type="molecule type" value="Genomic_DNA"/>
</dbReference>
<feature type="domain" description="C2H2-type" evidence="14">
    <location>
        <begin position="38"/>
        <end position="65"/>
    </location>
</feature>
<dbReference type="PANTHER" id="PTHR47428:SF1">
    <property type="entry name" value="REGULATORY PROTEIN MIG1-RELATED"/>
    <property type="match status" value="1"/>
</dbReference>
<organism evidence="15 16">
    <name type="scientific">Saccharomyces uvarum</name>
    <name type="common">Yeast</name>
    <name type="synonym">Saccharomyces bayanus var. uvarum</name>
    <dbReference type="NCBI Taxonomy" id="230603"/>
    <lineage>
        <taxon>Eukaryota</taxon>
        <taxon>Fungi</taxon>
        <taxon>Dikarya</taxon>
        <taxon>Ascomycota</taxon>
        <taxon>Saccharomycotina</taxon>
        <taxon>Saccharomycetes</taxon>
        <taxon>Saccharomycetales</taxon>
        <taxon>Saccharomycetaceae</taxon>
        <taxon>Saccharomyces</taxon>
    </lineage>
</organism>
<feature type="region of interest" description="Disordered" evidence="13">
    <location>
        <begin position="254"/>
        <end position="310"/>
    </location>
</feature>
<protein>
    <recommendedName>
        <fullName evidence="14">C2H2-type domain-containing protein</fullName>
    </recommendedName>
</protein>
<dbReference type="InterPro" id="IPR051007">
    <property type="entry name" value="creA/MIG_C2H2-ZnF"/>
</dbReference>